<dbReference type="PANTHER" id="PTHR30337">
    <property type="entry name" value="COMPONENT OF ATP-DEPENDENT DSDNA EXONUCLEASE"/>
    <property type="match status" value="1"/>
</dbReference>
<evidence type="ECO:0000313" key="11">
    <source>
        <dbReference type="Proteomes" id="UP000029643"/>
    </source>
</evidence>
<sequence>MKILHTADWHLGHRLHEQSQVAEQTLFLSWIETYISTEKIDVLLISGDVFDTGSPSNQSLEMYYSFLVKLKGTSCKSIIITGGNHDSAGTLNAPKHILDALSIKVVGKATEEIEDEVFEIDIEGEKVVVAAVPYLRDGDIRRAVAGESFDELIDKYKTALINHYQAAAEQCKLVNTTDAPVIAMGGHLFATGGSVSDSEQNIYVGTLGHIGAEDFPEYFDYIALGHLHRPQIIGGNDKVRYSGSPNILSFSEITYNKNIIVLTVEDNKISAIDDVVVPRFREFYKLVGTVTECIDAFSNLVSNEFQLTPWVEIVLNETHTINTDDLKKGAENYPFEILKTALKTQRRQKGIEELLEETKSIKELLPAEVFKLKCKEIGFDLENRPEVEDAFNEILQSVKNQ</sequence>
<evidence type="ECO:0000313" key="10">
    <source>
        <dbReference type="EMBL" id="GAL81270.1"/>
    </source>
</evidence>
<organism evidence="10 11">
    <name type="scientific">Algibacter lectus</name>
    <dbReference type="NCBI Taxonomy" id="221126"/>
    <lineage>
        <taxon>Bacteria</taxon>
        <taxon>Pseudomonadati</taxon>
        <taxon>Bacteroidota</taxon>
        <taxon>Flavobacteriia</taxon>
        <taxon>Flavobacteriales</taxon>
        <taxon>Flavobacteriaceae</taxon>
        <taxon>Algibacter</taxon>
    </lineage>
</organism>
<keyword evidence="7" id="KW-0233">DNA recombination</keyword>
<feature type="domain" description="Nuclease SbcCD subunit D C-terminal" evidence="9">
    <location>
        <begin position="279"/>
        <end position="374"/>
    </location>
</feature>
<evidence type="ECO:0000256" key="1">
    <source>
        <dbReference type="ARBA" id="ARBA00010555"/>
    </source>
</evidence>
<evidence type="ECO:0000256" key="5">
    <source>
        <dbReference type="ARBA" id="ARBA00022801"/>
    </source>
</evidence>
<dbReference type="Proteomes" id="UP000029643">
    <property type="component" value="Unassembled WGS sequence"/>
</dbReference>
<reference evidence="10 11" key="1">
    <citation type="journal article" date="2014" name="Genome Announc.">
        <title>Draft Genome Sequences of Marine Flavobacterium Algibacter lectus Strains SS8 and NR4.</title>
        <authorList>
            <person name="Takatani N."/>
            <person name="Nakanishi M."/>
            <person name="Meirelles P."/>
            <person name="Mino S."/>
            <person name="Suda W."/>
            <person name="Oshima K."/>
            <person name="Hattori M."/>
            <person name="Ohkuma M."/>
            <person name="Hosokawa M."/>
            <person name="Miyashita K."/>
            <person name="Thompson F.L."/>
            <person name="Niwa A."/>
            <person name="Sawabe T."/>
            <person name="Sawabe T."/>
        </authorList>
    </citation>
    <scope>NUCLEOTIDE SEQUENCE [LARGE SCALE GENOMIC DNA]</scope>
    <source>
        <strain evidence="11">JCM19274</strain>
    </source>
</reference>
<comment type="function">
    <text evidence="7">SbcCD cleaves DNA hairpin structures. These structures can inhibit DNA replication and are intermediates in certain DNA recombination reactions. The complex acts as a 3'-&gt;5' double strand exonuclease that can open hairpins. It also has a 5' single-strand endonuclease activity.</text>
</comment>
<proteinExistence type="inferred from homology"/>
<evidence type="ECO:0000256" key="3">
    <source>
        <dbReference type="ARBA" id="ARBA00013365"/>
    </source>
</evidence>
<evidence type="ECO:0000256" key="6">
    <source>
        <dbReference type="ARBA" id="ARBA00022839"/>
    </source>
</evidence>
<accession>A0A090WVT5</accession>
<dbReference type="InterPro" id="IPR050535">
    <property type="entry name" value="DNA_Repair-Maintenance_Comp"/>
</dbReference>
<gene>
    <name evidence="7" type="primary">sbcD</name>
    <name evidence="10" type="ORF">JCM19274_2346</name>
</gene>
<dbReference type="Gene3D" id="3.60.21.10">
    <property type="match status" value="1"/>
</dbReference>
<evidence type="ECO:0000259" key="9">
    <source>
        <dbReference type="Pfam" id="PF12320"/>
    </source>
</evidence>
<dbReference type="InterPro" id="IPR041796">
    <property type="entry name" value="Mre11_N"/>
</dbReference>
<name>A0A090WVT5_9FLAO</name>
<evidence type="ECO:0000256" key="7">
    <source>
        <dbReference type="RuleBase" id="RU363069"/>
    </source>
</evidence>
<comment type="subunit">
    <text evidence="2 7">Heterodimer of SbcC and SbcD.</text>
</comment>
<dbReference type="RefSeq" id="WP_042499602.1">
    <property type="nucleotide sequence ID" value="NZ_BBNU01000015.1"/>
</dbReference>
<comment type="similarity">
    <text evidence="1 7">Belongs to the SbcD family.</text>
</comment>
<evidence type="ECO:0000256" key="4">
    <source>
        <dbReference type="ARBA" id="ARBA00022722"/>
    </source>
</evidence>
<dbReference type="SUPFAM" id="SSF56300">
    <property type="entry name" value="Metallo-dependent phosphatases"/>
    <property type="match status" value="1"/>
</dbReference>
<protein>
    <recommendedName>
        <fullName evidence="3 7">Nuclease SbcCD subunit D</fullName>
    </recommendedName>
</protein>
<keyword evidence="7" id="KW-0235">DNA replication</keyword>
<dbReference type="GO" id="GO:0008408">
    <property type="term" value="F:3'-5' exonuclease activity"/>
    <property type="evidence" value="ECO:0007669"/>
    <property type="project" value="InterPro"/>
</dbReference>
<keyword evidence="7" id="KW-0255">Endonuclease</keyword>
<dbReference type="NCBIfam" id="TIGR00619">
    <property type="entry name" value="sbcd"/>
    <property type="match status" value="1"/>
</dbReference>
<dbReference type="GO" id="GO:0006260">
    <property type="term" value="P:DNA replication"/>
    <property type="evidence" value="ECO:0007669"/>
    <property type="project" value="UniProtKB-KW"/>
</dbReference>
<feature type="domain" description="Calcineurin-like phosphoesterase" evidence="8">
    <location>
        <begin position="1"/>
        <end position="230"/>
    </location>
</feature>
<dbReference type="InterPro" id="IPR004593">
    <property type="entry name" value="SbcD"/>
</dbReference>
<dbReference type="AlphaFoldDB" id="A0A090WVT5"/>
<dbReference type="InterPro" id="IPR029052">
    <property type="entry name" value="Metallo-depent_PP-like"/>
</dbReference>
<keyword evidence="5 7" id="KW-0378">Hydrolase</keyword>
<dbReference type="Pfam" id="PF00149">
    <property type="entry name" value="Metallophos"/>
    <property type="match status" value="1"/>
</dbReference>
<dbReference type="CDD" id="cd00840">
    <property type="entry name" value="MPP_Mre11_N"/>
    <property type="match status" value="1"/>
</dbReference>
<dbReference type="InterPro" id="IPR004843">
    <property type="entry name" value="Calcineurin-like_PHP"/>
</dbReference>
<dbReference type="EMBL" id="BBNU01000015">
    <property type="protein sequence ID" value="GAL81270.1"/>
    <property type="molecule type" value="Genomic_DNA"/>
</dbReference>
<keyword evidence="6 7" id="KW-0269">Exonuclease</keyword>
<dbReference type="InterPro" id="IPR026843">
    <property type="entry name" value="SbcD_C"/>
</dbReference>
<evidence type="ECO:0000259" key="8">
    <source>
        <dbReference type="Pfam" id="PF00149"/>
    </source>
</evidence>
<keyword evidence="4 7" id="KW-0540">Nuclease</keyword>
<evidence type="ECO:0000256" key="2">
    <source>
        <dbReference type="ARBA" id="ARBA00011322"/>
    </source>
</evidence>
<dbReference type="STRING" id="221126.SAMN04489722_11541"/>
<dbReference type="Pfam" id="PF12320">
    <property type="entry name" value="SbcD_C"/>
    <property type="match status" value="1"/>
</dbReference>
<comment type="caution">
    <text evidence="10">The sequence shown here is derived from an EMBL/GenBank/DDBJ whole genome shotgun (WGS) entry which is preliminary data.</text>
</comment>
<dbReference type="GO" id="GO:0004519">
    <property type="term" value="F:endonuclease activity"/>
    <property type="evidence" value="ECO:0007669"/>
    <property type="project" value="UniProtKB-KW"/>
</dbReference>
<dbReference type="PANTHER" id="PTHR30337:SF0">
    <property type="entry name" value="NUCLEASE SBCCD SUBUNIT D"/>
    <property type="match status" value="1"/>
</dbReference>
<dbReference type="GO" id="GO:0006310">
    <property type="term" value="P:DNA recombination"/>
    <property type="evidence" value="ECO:0007669"/>
    <property type="project" value="UniProtKB-KW"/>
</dbReference>